<sequence>MKRSVVVILALGIVAAGAIGSGLWYAERQSLAAKPDVHAAGDMLVKRGLLSRIDRVDYYSAGPVFYVYTGVDDSGRVAYVWVQGGQPVMKQYANDGLSATQAMRAAAAAQPPLVQLIHAVPGLTEPGASGPGDPPGTSSQRRVLWELFGLTRQGAYEYVYVDFYTGAVVRTYLLES</sequence>
<keyword evidence="2" id="KW-1185">Reference proteome</keyword>
<accession>A0A2K8N6C0</accession>
<dbReference type="KEGG" id="kyr:CVV65_08040"/>
<dbReference type="Proteomes" id="UP000231932">
    <property type="component" value="Chromosome"/>
</dbReference>
<evidence type="ECO:0000313" key="1">
    <source>
        <dbReference type="EMBL" id="ATY84878.1"/>
    </source>
</evidence>
<dbReference type="AlphaFoldDB" id="A0A2K8N6C0"/>
<dbReference type="OrthoDB" id="2374553at2"/>
<dbReference type="Gene3D" id="3.10.450.40">
    <property type="match status" value="1"/>
</dbReference>
<gene>
    <name evidence="1" type="ORF">CVV65_08040</name>
</gene>
<dbReference type="EMBL" id="CP024955">
    <property type="protein sequence ID" value="ATY84878.1"/>
    <property type="molecule type" value="Genomic_DNA"/>
</dbReference>
<name>A0A2K8N6C0_9BACL</name>
<protein>
    <submittedName>
        <fullName evidence="1">Uncharacterized protein</fullName>
    </submittedName>
</protein>
<organism evidence="1 2">
    <name type="scientific">Kyrpidia spormannii</name>
    <dbReference type="NCBI Taxonomy" id="2055160"/>
    <lineage>
        <taxon>Bacteria</taxon>
        <taxon>Bacillati</taxon>
        <taxon>Bacillota</taxon>
        <taxon>Bacilli</taxon>
        <taxon>Bacillales</taxon>
        <taxon>Alicyclobacillaceae</taxon>
        <taxon>Kyrpidia</taxon>
    </lineage>
</organism>
<evidence type="ECO:0000313" key="2">
    <source>
        <dbReference type="Proteomes" id="UP000231932"/>
    </source>
</evidence>
<dbReference type="RefSeq" id="WP_100667684.1">
    <property type="nucleotide sequence ID" value="NZ_CP024955.1"/>
</dbReference>
<proteinExistence type="predicted"/>
<reference evidence="2" key="1">
    <citation type="submission" date="2017-11" db="EMBL/GenBank/DDBJ databases">
        <title>Complete Genome Sequence of Kyrpidia sp. Strain EA-1, a thermophilic, hydrogen-oxidizing Bacterium, isolated from the Azores.</title>
        <authorList>
            <person name="Reiner J.E."/>
            <person name="Lapp C.J."/>
            <person name="Bunk B."/>
            <person name="Gescher J."/>
        </authorList>
    </citation>
    <scope>NUCLEOTIDE SEQUENCE [LARGE SCALE GENOMIC DNA]</scope>
    <source>
        <strain evidence="2">EA-1</strain>
    </source>
</reference>